<accession>A0A9D1RJD9</accession>
<feature type="transmembrane region" description="Helical" evidence="1">
    <location>
        <begin position="133"/>
        <end position="152"/>
    </location>
</feature>
<evidence type="ECO:0000256" key="1">
    <source>
        <dbReference type="SAM" id="Phobius"/>
    </source>
</evidence>
<proteinExistence type="predicted"/>
<keyword evidence="1" id="KW-0812">Transmembrane</keyword>
<protein>
    <submittedName>
        <fullName evidence="2">Uncharacterized protein</fullName>
    </submittedName>
</protein>
<sequence>MEEVISFKGFKNYPKGNANIALSNNSLVLSDMSTTRDGLVVETNGVPSFEITFRPHTVKSGEVFGSTFNIMDGLKRIKTIGQWALTENADGEYAYLVVNSRLEGGNIQVIGKKNGEIVYTKNITNTQNVNEPYNNFIVILAVAVIAVTYVVVKSTCKKEKHVKKDKDGNTTEVEEKITKSIGLNCKIAPIVESVATINPTLENTLIEIDEVIISSSRTYPGEIPSELDGEIAEVIFNTNAFENMIITDEKILEKI</sequence>
<organism evidence="2 3">
    <name type="scientific">Candidatus Onthomorpha intestinigallinarum</name>
    <dbReference type="NCBI Taxonomy" id="2840880"/>
    <lineage>
        <taxon>Bacteria</taxon>
        <taxon>Pseudomonadati</taxon>
        <taxon>Bacteroidota</taxon>
        <taxon>Bacteroidia</taxon>
        <taxon>Bacteroidales</taxon>
        <taxon>Candidatus Onthomorpha</taxon>
    </lineage>
</organism>
<dbReference type="EMBL" id="DXGG01000247">
    <property type="protein sequence ID" value="HIW88178.1"/>
    <property type="molecule type" value="Genomic_DNA"/>
</dbReference>
<comment type="caution">
    <text evidence="2">The sequence shown here is derived from an EMBL/GenBank/DDBJ whole genome shotgun (WGS) entry which is preliminary data.</text>
</comment>
<name>A0A9D1RJD9_9BACT</name>
<keyword evidence="1" id="KW-0472">Membrane</keyword>
<evidence type="ECO:0000313" key="2">
    <source>
        <dbReference type="EMBL" id="HIW88178.1"/>
    </source>
</evidence>
<dbReference type="Proteomes" id="UP000824267">
    <property type="component" value="Unassembled WGS sequence"/>
</dbReference>
<reference evidence="2" key="1">
    <citation type="journal article" date="2021" name="PeerJ">
        <title>Extensive microbial diversity within the chicken gut microbiome revealed by metagenomics and culture.</title>
        <authorList>
            <person name="Gilroy R."/>
            <person name="Ravi A."/>
            <person name="Getino M."/>
            <person name="Pursley I."/>
            <person name="Horton D.L."/>
            <person name="Alikhan N.F."/>
            <person name="Baker D."/>
            <person name="Gharbi K."/>
            <person name="Hall N."/>
            <person name="Watson M."/>
            <person name="Adriaenssens E.M."/>
            <person name="Foster-Nyarko E."/>
            <person name="Jarju S."/>
            <person name="Secka A."/>
            <person name="Antonio M."/>
            <person name="Oren A."/>
            <person name="Chaudhuri R.R."/>
            <person name="La Ragione R."/>
            <person name="Hildebrand F."/>
            <person name="Pallen M.J."/>
        </authorList>
    </citation>
    <scope>NUCLEOTIDE SEQUENCE</scope>
    <source>
        <strain evidence="2">Gambia16-930</strain>
    </source>
</reference>
<dbReference type="AlphaFoldDB" id="A0A9D1RJD9"/>
<evidence type="ECO:0000313" key="3">
    <source>
        <dbReference type="Proteomes" id="UP000824267"/>
    </source>
</evidence>
<keyword evidence="1" id="KW-1133">Transmembrane helix</keyword>
<reference evidence="2" key="2">
    <citation type="submission" date="2021-04" db="EMBL/GenBank/DDBJ databases">
        <authorList>
            <person name="Gilroy R."/>
        </authorList>
    </citation>
    <scope>NUCLEOTIDE SEQUENCE</scope>
    <source>
        <strain evidence="2">Gambia16-930</strain>
    </source>
</reference>
<gene>
    <name evidence="2" type="ORF">IAC47_07940</name>
</gene>